<evidence type="ECO:0000259" key="2">
    <source>
        <dbReference type="Pfam" id="PF02374"/>
    </source>
</evidence>
<dbReference type="AlphaFoldDB" id="A0A0G4GDI4"/>
<dbReference type="PANTHER" id="PTHR10803">
    <property type="entry name" value="ARSENICAL PUMP-DRIVING ATPASE ARSENITE-TRANSLOCATING ATPASE"/>
    <property type="match status" value="1"/>
</dbReference>
<dbReference type="InterPro" id="IPR025723">
    <property type="entry name" value="ArsA/GET3_ATPase-like"/>
</dbReference>
<accession>A0A0G4GDI4</accession>
<sequence length="797" mass="84893">MSASLADGSGFSDLLSPKGAGQKIVLFGGKGGVGKTTSAAAAAVQLADAGFRTLVVSTDPAHSLGDALGQDIMYAKGAAEETGELSAAPVAVSGCANLWALEVDASGAVREFRDALKKIDLNDMAEKLGIDPSTLESLGLEDLVRLLDSPPPGIDELVGIANVLQLASDTRRNKGGKLGDLHFDRIVIDTAPTGHTLRLLAAPTFLDGFLAKVMAVKRRIDSMIQSMQAMMALFSSDPEAARKKPASLSDAISLEKVDELRQRLVTLQNLLHDQGRTEFAVVTIPTRMAMSESSRLVASLQNEGIPVKHMIVNRVLGEHTEAAYVRALAAEQKTSIDELRRESKEKGIQIAQVPFFDTEVVGFNLKYLSDAAFDSAANRGKWEELLAGPSAERRIVIMGGKGGVGKTSSSAALALKFAQKGFKTLIVSTDPAHSLGDSLQKDLTPPSSQPVEEKEAPVRIDSPGSDMRALVEAGEAGGQGELHALEIQAERAIRRFRKRVERERWEEAMRQAEAAGQPPPSSLPSSPMMELTDLLETAPPGTDELVSLTEVFGLINHNVPGRPFERVVIDTAPTGHTLRLLAFPEFLGEFLDKLQRVRTQLGGFGSLLGLGGGSGSSLQSEQLKPARDELKELQSKMAALDDLLHDPSQSEFVVVAIPSRLAVAESLRLIESLKDGGLLVRRLILNQVLGLTLGEDGDGAGDGETAEEVDEEDAVEMAEAFVEAVAEEQSERIQEAVQLAGAHDIRILKVPYLDGALQGPQGLRRVAAELFGQKEGGEEKEGKQEKGRGAPAAVGSA</sequence>
<dbReference type="InterPro" id="IPR016300">
    <property type="entry name" value="ATPase_ArsA/GET3"/>
</dbReference>
<dbReference type="EMBL" id="CDMZ01001092">
    <property type="protein sequence ID" value="CEM27061.1"/>
    <property type="molecule type" value="Genomic_DNA"/>
</dbReference>
<feature type="compositionally biased region" description="Basic and acidic residues" evidence="1">
    <location>
        <begin position="775"/>
        <end position="788"/>
    </location>
</feature>
<organism evidence="3">
    <name type="scientific">Chromera velia CCMP2878</name>
    <dbReference type="NCBI Taxonomy" id="1169474"/>
    <lineage>
        <taxon>Eukaryota</taxon>
        <taxon>Sar</taxon>
        <taxon>Alveolata</taxon>
        <taxon>Colpodellida</taxon>
        <taxon>Chromeraceae</taxon>
        <taxon>Chromera</taxon>
    </lineage>
</organism>
<dbReference type="InterPro" id="IPR027417">
    <property type="entry name" value="P-loop_NTPase"/>
</dbReference>
<dbReference type="GO" id="GO:0071816">
    <property type="term" value="P:tail-anchored membrane protein insertion into ER membrane"/>
    <property type="evidence" value="ECO:0007669"/>
    <property type="project" value="TreeGrafter"/>
</dbReference>
<dbReference type="GO" id="GO:0043529">
    <property type="term" value="C:GET complex"/>
    <property type="evidence" value="ECO:0007669"/>
    <property type="project" value="TreeGrafter"/>
</dbReference>
<dbReference type="CDD" id="cd02035">
    <property type="entry name" value="ArsA"/>
    <property type="match status" value="2"/>
</dbReference>
<dbReference type="SUPFAM" id="SSF52540">
    <property type="entry name" value="P-loop containing nucleoside triphosphate hydrolases"/>
    <property type="match status" value="2"/>
</dbReference>
<dbReference type="Pfam" id="PF02374">
    <property type="entry name" value="ArsA_ATPase"/>
    <property type="match status" value="2"/>
</dbReference>
<feature type="domain" description="ArsA/GET3 Anion-transporting ATPase-like" evidence="2">
    <location>
        <begin position="394"/>
        <end position="690"/>
    </location>
</feature>
<evidence type="ECO:0000256" key="1">
    <source>
        <dbReference type="SAM" id="MobiDB-lite"/>
    </source>
</evidence>
<dbReference type="VEuPathDB" id="CryptoDB:Cvel_4523"/>
<reference evidence="3" key="1">
    <citation type="submission" date="2014-11" db="EMBL/GenBank/DDBJ databases">
        <authorList>
            <person name="Otto D Thomas"/>
            <person name="Naeem Raeece"/>
        </authorList>
    </citation>
    <scope>NUCLEOTIDE SEQUENCE</scope>
</reference>
<proteinExistence type="predicted"/>
<dbReference type="PANTHER" id="PTHR10803:SF0">
    <property type="entry name" value="ATPASE GET3B"/>
    <property type="match status" value="1"/>
</dbReference>
<dbReference type="GO" id="GO:0016887">
    <property type="term" value="F:ATP hydrolysis activity"/>
    <property type="evidence" value="ECO:0007669"/>
    <property type="project" value="InterPro"/>
</dbReference>
<feature type="region of interest" description="Disordered" evidence="1">
    <location>
        <begin position="773"/>
        <end position="797"/>
    </location>
</feature>
<gene>
    <name evidence="3" type="ORF">Cvel_4523</name>
</gene>
<evidence type="ECO:0000313" key="3">
    <source>
        <dbReference type="EMBL" id="CEM27061.1"/>
    </source>
</evidence>
<dbReference type="NCBIfam" id="TIGR00345">
    <property type="entry name" value="GET3_arsA_TRC40"/>
    <property type="match status" value="1"/>
</dbReference>
<name>A0A0G4GDI4_9ALVE</name>
<feature type="domain" description="ArsA/GET3 Anion-transporting ATPase-like" evidence="2">
    <location>
        <begin position="23"/>
        <end position="364"/>
    </location>
</feature>
<feature type="region of interest" description="Disordered" evidence="1">
    <location>
        <begin position="433"/>
        <end position="462"/>
    </location>
</feature>
<protein>
    <recommendedName>
        <fullName evidence="2">ArsA/GET3 Anion-transporting ATPase-like domain-containing protein</fullName>
    </recommendedName>
</protein>
<dbReference type="Gene3D" id="3.40.50.300">
    <property type="entry name" value="P-loop containing nucleotide triphosphate hydrolases"/>
    <property type="match status" value="2"/>
</dbReference>
<dbReference type="GO" id="GO:0005524">
    <property type="term" value="F:ATP binding"/>
    <property type="evidence" value="ECO:0007669"/>
    <property type="project" value="InterPro"/>
</dbReference>